<dbReference type="InterPro" id="IPR018076">
    <property type="entry name" value="T2SS_GspF_dom"/>
</dbReference>
<dbReference type="EMBL" id="MFJL01000022">
    <property type="protein sequence ID" value="OGG15584.1"/>
    <property type="molecule type" value="Genomic_DNA"/>
</dbReference>
<keyword evidence="3" id="KW-1003">Cell membrane</keyword>
<proteinExistence type="inferred from homology"/>
<evidence type="ECO:0000256" key="8">
    <source>
        <dbReference type="SAM" id="Phobius"/>
    </source>
</evidence>
<feature type="domain" description="Type II secretion system protein GspF" evidence="9">
    <location>
        <begin position="271"/>
        <end position="392"/>
    </location>
</feature>
<dbReference type="Pfam" id="PF00482">
    <property type="entry name" value="T2SSF"/>
    <property type="match status" value="2"/>
</dbReference>
<feature type="transmembrane region" description="Helical" evidence="8">
    <location>
        <begin position="166"/>
        <end position="189"/>
    </location>
</feature>
<keyword evidence="5 8" id="KW-0812">Transmembrane</keyword>
<evidence type="ECO:0000313" key="11">
    <source>
        <dbReference type="Proteomes" id="UP000176923"/>
    </source>
</evidence>
<keyword evidence="4" id="KW-0997">Cell inner membrane</keyword>
<evidence type="ECO:0000259" key="9">
    <source>
        <dbReference type="Pfam" id="PF00482"/>
    </source>
</evidence>
<dbReference type="Proteomes" id="UP000176923">
    <property type="component" value="Unassembled WGS sequence"/>
</dbReference>
<comment type="similarity">
    <text evidence="2">Belongs to the GSP F family.</text>
</comment>
<evidence type="ECO:0000256" key="3">
    <source>
        <dbReference type="ARBA" id="ARBA00022475"/>
    </source>
</evidence>
<reference evidence="10 11" key="1">
    <citation type="journal article" date="2016" name="Nat. Commun.">
        <title>Thousands of microbial genomes shed light on interconnected biogeochemical processes in an aquifer system.</title>
        <authorList>
            <person name="Anantharaman K."/>
            <person name="Brown C.T."/>
            <person name="Hug L.A."/>
            <person name="Sharon I."/>
            <person name="Castelle C.J."/>
            <person name="Probst A.J."/>
            <person name="Thomas B.C."/>
            <person name="Singh A."/>
            <person name="Wilkins M.J."/>
            <person name="Karaoz U."/>
            <person name="Brodie E.L."/>
            <person name="Williams K.H."/>
            <person name="Hubbard S.S."/>
            <person name="Banfield J.F."/>
        </authorList>
    </citation>
    <scope>NUCLEOTIDE SEQUENCE [LARGE SCALE GENOMIC DNA]</scope>
</reference>
<evidence type="ECO:0000256" key="5">
    <source>
        <dbReference type="ARBA" id="ARBA00022692"/>
    </source>
</evidence>
<feature type="domain" description="Type II secretion system protein GspF" evidence="9">
    <location>
        <begin position="67"/>
        <end position="190"/>
    </location>
</feature>
<keyword evidence="6 8" id="KW-1133">Transmembrane helix</keyword>
<dbReference type="AlphaFoldDB" id="A0A1F5ZTD1"/>
<name>A0A1F5ZTD1_9BACT</name>
<protein>
    <recommendedName>
        <fullName evidence="9">Type II secretion system protein GspF domain-containing protein</fullName>
    </recommendedName>
</protein>
<comment type="subcellular location">
    <subcellularLocation>
        <location evidence="1">Cell inner membrane</location>
        <topology evidence="1">Multi-pass membrane protein</topology>
    </subcellularLocation>
</comment>
<dbReference type="STRING" id="1798382.A3D77_02710"/>
<dbReference type="PRINTS" id="PR00812">
    <property type="entry name" value="BCTERIALGSPF"/>
</dbReference>
<feature type="transmembrane region" description="Helical" evidence="8">
    <location>
        <begin position="373"/>
        <end position="394"/>
    </location>
</feature>
<comment type="caution">
    <text evidence="10">The sequence shown here is derived from an EMBL/GenBank/DDBJ whole genome shotgun (WGS) entry which is preliminary data.</text>
</comment>
<dbReference type="PANTHER" id="PTHR30012">
    <property type="entry name" value="GENERAL SECRETION PATHWAY PROTEIN"/>
    <property type="match status" value="1"/>
</dbReference>
<dbReference type="GO" id="GO:0015628">
    <property type="term" value="P:protein secretion by the type II secretion system"/>
    <property type="evidence" value="ECO:0007669"/>
    <property type="project" value="TreeGrafter"/>
</dbReference>
<evidence type="ECO:0000313" key="10">
    <source>
        <dbReference type="EMBL" id="OGG15584.1"/>
    </source>
</evidence>
<accession>A0A1F5ZTD1</accession>
<evidence type="ECO:0000256" key="2">
    <source>
        <dbReference type="ARBA" id="ARBA00005745"/>
    </source>
</evidence>
<feature type="transmembrane region" description="Helical" evidence="8">
    <location>
        <begin position="209"/>
        <end position="235"/>
    </location>
</feature>
<organism evidence="10 11">
    <name type="scientific">Candidatus Gottesmanbacteria bacterium RIFCSPHIGHO2_02_FULL_39_11</name>
    <dbReference type="NCBI Taxonomy" id="1798382"/>
    <lineage>
        <taxon>Bacteria</taxon>
        <taxon>Candidatus Gottesmaniibacteriota</taxon>
    </lineage>
</organism>
<sequence>MARFSYTGKDKSGTSQKGFVEATNLNLAAALLHEQGSFIINLKEVKKKGPVLTFLSGGVSANEIINFTRQLSTMITAGLTLVEGLSILSKQNTKPSLHKMIVDIRDEVQGGSSFAKSLEKYPRLFSKIYIALVKAGEASGKLDVILIRLSETLEKSRGFKSRIKGAFMYPIIVVIGMVAVSVVVMVVVVPRMTGLYKDFGVTLPLPTRILITLSDGLIRWGWLLGIILVLLIVFYGRFSKTRMGRTIITNIILSLPIIGPLIKESILVEITRTLAILIDGGVPILTALQIARDATTNIRYQDAFTEATRQVEKGFPLSDPFLDTDLFPPILSQMVAVGEQTGKLGDSLMKLSVFFESESEVAVKSLTTLIEPLIMVVLGLGVGFLVIAVLLPIYSLTSKF</sequence>
<dbReference type="InterPro" id="IPR042094">
    <property type="entry name" value="T2SS_GspF_sf"/>
</dbReference>
<dbReference type="PANTHER" id="PTHR30012:SF0">
    <property type="entry name" value="TYPE II SECRETION SYSTEM PROTEIN F-RELATED"/>
    <property type="match status" value="1"/>
</dbReference>
<dbReference type="GO" id="GO:0005886">
    <property type="term" value="C:plasma membrane"/>
    <property type="evidence" value="ECO:0007669"/>
    <property type="project" value="UniProtKB-SubCell"/>
</dbReference>
<evidence type="ECO:0000256" key="1">
    <source>
        <dbReference type="ARBA" id="ARBA00004429"/>
    </source>
</evidence>
<evidence type="ECO:0000256" key="4">
    <source>
        <dbReference type="ARBA" id="ARBA00022519"/>
    </source>
</evidence>
<dbReference type="FunFam" id="1.20.81.30:FF:000001">
    <property type="entry name" value="Type II secretion system protein F"/>
    <property type="match status" value="2"/>
</dbReference>
<evidence type="ECO:0000256" key="7">
    <source>
        <dbReference type="ARBA" id="ARBA00023136"/>
    </source>
</evidence>
<keyword evidence="7 8" id="KW-0472">Membrane</keyword>
<gene>
    <name evidence="10" type="ORF">A3D77_02710</name>
</gene>
<dbReference type="InterPro" id="IPR003004">
    <property type="entry name" value="GspF/PilC"/>
</dbReference>
<evidence type="ECO:0000256" key="6">
    <source>
        <dbReference type="ARBA" id="ARBA00022989"/>
    </source>
</evidence>
<dbReference type="Gene3D" id="1.20.81.30">
    <property type="entry name" value="Type II secretion system (T2SS), domain F"/>
    <property type="match status" value="2"/>
</dbReference>